<organism evidence="5 6">
    <name type="scientific">Citricoccus nitrophenolicus</name>
    <dbReference type="NCBI Taxonomy" id="863575"/>
    <lineage>
        <taxon>Bacteria</taxon>
        <taxon>Bacillati</taxon>
        <taxon>Actinomycetota</taxon>
        <taxon>Actinomycetes</taxon>
        <taxon>Micrococcales</taxon>
        <taxon>Micrococcaceae</taxon>
        <taxon>Citricoccus</taxon>
    </lineage>
</organism>
<protein>
    <submittedName>
        <fullName evidence="5">Glycosyltransferase</fullName>
        <ecNumber evidence="5">2.4.-.-</ecNumber>
    </submittedName>
</protein>
<comment type="caution">
    <text evidence="5">The sequence shown here is derived from an EMBL/GenBank/DDBJ whole genome shotgun (WGS) entry which is preliminary data.</text>
</comment>
<name>A0ABV0IF92_9MICC</name>
<comment type="similarity">
    <text evidence="1">Belongs to the glycosyltransferase 2 family.</text>
</comment>
<keyword evidence="3 5" id="KW-0808">Transferase</keyword>
<accession>A0ABV0IF92</accession>
<feature type="domain" description="Glycosyltransferase 2-like" evidence="4">
    <location>
        <begin position="16"/>
        <end position="166"/>
    </location>
</feature>
<dbReference type="GO" id="GO:0016757">
    <property type="term" value="F:glycosyltransferase activity"/>
    <property type="evidence" value="ECO:0007669"/>
    <property type="project" value="UniProtKB-KW"/>
</dbReference>
<dbReference type="Proteomes" id="UP001484097">
    <property type="component" value="Unassembled WGS sequence"/>
</dbReference>
<dbReference type="RefSeq" id="WP_347918089.1">
    <property type="nucleotide sequence ID" value="NZ_JBDXMX010000001.1"/>
</dbReference>
<reference evidence="5 6" key="1">
    <citation type="submission" date="2024-05" db="EMBL/GenBank/DDBJ databases">
        <authorList>
            <person name="Yi C."/>
        </authorList>
    </citation>
    <scope>NUCLEOTIDE SEQUENCE [LARGE SCALE GENOMIC DNA]</scope>
    <source>
        <strain evidence="5 6">XS13</strain>
    </source>
</reference>
<dbReference type="InterPro" id="IPR029044">
    <property type="entry name" value="Nucleotide-diphossugar_trans"/>
</dbReference>
<dbReference type="Pfam" id="PF00535">
    <property type="entry name" value="Glycos_transf_2"/>
    <property type="match status" value="2"/>
</dbReference>
<evidence type="ECO:0000259" key="4">
    <source>
        <dbReference type="Pfam" id="PF00535"/>
    </source>
</evidence>
<evidence type="ECO:0000256" key="2">
    <source>
        <dbReference type="ARBA" id="ARBA00022676"/>
    </source>
</evidence>
<dbReference type="Gene3D" id="3.90.550.10">
    <property type="entry name" value="Spore Coat Polysaccharide Biosynthesis Protein SpsA, Chain A"/>
    <property type="match status" value="2"/>
</dbReference>
<dbReference type="InterPro" id="IPR050834">
    <property type="entry name" value="Glycosyltransf_2"/>
</dbReference>
<evidence type="ECO:0000256" key="1">
    <source>
        <dbReference type="ARBA" id="ARBA00006739"/>
    </source>
</evidence>
<evidence type="ECO:0000313" key="5">
    <source>
        <dbReference type="EMBL" id="MEO9246162.1"/>
    </source>
</evidence>
<evidence type="ECO:0000313" key="6">
    <source>
        <dbReference type="Proteomes" id="UP001484097"/>
    </source>
</evidence>
<dbReference type="PANTHER" id="PTHR43685:SF5">
    <property type="entry name" value="GLYCOSYLTRANSFERASE EPSE-RELATED"/>
    <property type="match status" value="1"/>
</dbReference>
<keyword evidence="2 5" id="KW-0328">Glycosyltransferase</keyword>
<feature type="domain" description="Glycosyltransferase 2-like" evidence="4">
    <location>
        <begin position="310"/>
        <end position="437"/>
    </location>
</feature>
<dbReference type="SUPFAM" id="SSF53448">
    <property type="entry name" value="Nucleotide-diphospho-sugar transferases"/>
    <property type="match status" value="2"/>
</dbReference>
<sequence length="604" mass="65635">MTGPMAPPRPPERTTVVVATRNRREELLAYLGHHEAPVIVVDNASTDGSPEAIEAAFPRVRVVRLPRNRGAQARTVGARLADTEFVAFADDDSWWSPGALRRGEELFAGHPRLGLLAASIAVGPDEVPDPINAVLADSPLGPASAGSGPRLLGFVACAAMVRRSAFLQVGGFDPVVRFPGEEERVALDLAASGWELAYAPELWVHHHPSSLREPNETRQRELLRSRLLTTVMRRPWAAVGHELRSAAIAGSRGRRALASALPRIPAAVRRRRPVPASVEADLARLRPRATVTATPAPPPGGPGALHARLSVVMITYNRRTEALQSLERLASLPERPRVVVVDNGSTDGTATAIRERYTGDPQIVLVASPDNLGAVGRNLAMEQVTTEFVAFCDDDTWWEPGALDLAVAALSDHPLLGVVTGRILVEPGGRDDPINEELLHSPVDGPQWLPGPALGSFLAGASVMRTAAFREVGGFSPRLWLGGEEELMAADLATAGWELCHLPEMLVHHQASTIRDPHLRRRHGLRNTLWFIWLRRPVPAALRRTRDVLSTAPRDRTTVAGITDALGGAGWVLRERRVLPPGVERRFLALEDSQRRSKARQYVS</sequence>
<evidence type="ECO:0000256" key="3">
    <source>
        <dbReference type="ARBA" id="ARBA00022679"/>
    </source>
</evidence>
<dbReference type="InterPro" id="IPR001173">
    <property type="entry name" value="Glyco_trans_2-like"/>
</dbReference>
<keyword evidence="6" id="KW-1185">Reference proteome</keyword>
<dbReference type="PANTHER" id="PTHR43685">
    <property type="entry name" value="GLYCOSYLTRANSFERASE"/>
    <property type="match status" value="1"/>
</dbReference>
<proteinExistence type="inferred from homology"/>
<dbReference type="EC" id="2.4.-.-" evidence="5"/>
<gene>
    <name evidence="5" type="ORF">ABDK96_00495</name>
</gene>
<dbReference type="EMBL" id="JBDXMX010000001">
    <property type="protein sequence ID" value="MEO9246162.1"/>
    <property type="molecule type" value="Genomic_DNA"/>
</dbReference>